<keyword evidence="1" id="KW-1133">Transmembrane helix</keyword>
<dbReference type="Proteomes" id="UP000277864">
    <property type="component" value="Unassembled WGS sequence"/>
</dbReference>
<dbReference type="RefSeq" id="WP_125943317.1">
    <property type="nucleotide sequence ID" value="NZ_PXZH01000002.1"/>
</dbReference>
<dbReference type="OrthoDB" id="2066013at2"/>
<evidence type="ECO:0000313" key="3">
    <source>
        <dbReference type="Proteomes" id="UP000277864"/>
    </source>
</evidence>
<sequence length="269" mass="30509">MTTKRVARNVLISMVLIIFLGIIGYTVYGKYELNHKSYKVLSAKTFYFTSDLLKEDGSPVYHIANWNNQTSELSFYLFNTQDSNRFSTAEIDYKIYLNNDSQPVKSGNLEPAIDINHGIKRKITLQPQIKNQVNSSLGGQLSPTKYVVRAETVGQYETSLSATFYLYQEGPTNPYYWHIIDQKGSPTARLILGSHMANFTPIIQWDAGKVMIDRTHPSFFEKPLDNVSSVKLDTPGLTCLEGITVDFFKVIESDQYSKEDGAIQVIMEE</sequence>
<feature type="transmembrane region" description="Helical" evidence="1">
    <location>
        <begin position="6"/>
        <end position="28"/>
    </location>
</feature>
<organism evidence="2 3">
    <name type="scientific">Vagococcus humatus</name>
    <dbReference type="NCBI Taxonomy" id="1889241"/>
    <lineage>
        <taxon>Bacteria</taxon>
        <taxon>Bacillati</taxon>
        <taxon>Bacillota</taxon>
        <taxon>Bacilli</taxon>
        <taxon>Lactobacillales</taxon>
        <taxon>Enterococcaceae</taxon>
        <taxon>Vagococcus</taxon>
    </lineage>
</organism>
<keyword evidence="1" id="KW-0472">Membrane</keyword>
<keyword evidence="1" id="KW-0812">Transmembrane</keyword>
<evidence type="ECO:0000313" key="2">
    <source>
        <dbReference type="EMBL" id="RST89384.1"/>
    </source>
</evidence>
<gene>
    <name evidence="2" type="ORF">C7P63_06315</name>
</gene>
<comment type="caution">
    <text evidence="2">The sequence shown here is derived from an EMBL/GenBank/DDBJ whole genome shotgun (WGS) entry which is preliminary data.</text>
</comment>
<protein>
    <submittedName>
        <fullName evidence="2">Uncharacterized protein</fullName>
    </submittedName>
</protein>
<accession>A0A3S0A5D1</accession>
<dbReference type="AlphaFoldDB" id="A0A3S0A5D1"/>
<evidence type="ECO:0000256" key="1">
    <source>
        <dbReference type="SAM" id="Phobius"/>
    </source>
</evidence>
<reference evidence="2 3" key="1">
    <citation type="submission" date="2018-03" db="EMBL/GenBank/DDBJ databases">
        <authorList>
            <person name="Gulvik C.A."/>
        </authorList>
    </citation>
    <scope>NUCLEOTIDE SEQUENCE [LARGE SCALE GENOMIC DNA]</scope>
    <source>
        <strain evidence="2 3">JCM 31581</strain>
    </source>
</reference>
<keyword evidence="3" id="KW-1185">Reference proteome</keyword>
<dbReference type="EMBL" id="PXZH01000002">
    <property type="protein sequence ID" value="RST89384.1"/>
    <property type="molecule type" value="Genomic_DNA"/>
</dbReference>
<name>A0A3S0A5D1_9ENTE</name>
<proteinExistence type="predicted"/>